<keyword evidence="3" id="KW-1185">Reference proteome</keyword>
<evidence type="ECO:0000313" key="2">
    <source>
        <dbReference type="EMBL" id="MED6195869.1"/>
    </source>
</evidence>
<dbReference type="PANTHER" id="PTHR15682">
    <property type="entry name" value="UNHEALTHY RIBOSOME BIOGENESIS PROTEIN 2 HOMOLOG"/>
    <property type="match status" value="1"/>
</dbReference>
<dbReference type="PANTHER" id="PTHR15682:SF2">
    <property type="entry name" value="UNHEALTHY RIBOSOME BIOGENESIS PROTEIN 2 HOMOLOG"/>
    <property type="match status" value="1"/>
</dbReference>
<feature type="compositionally biased region" description="Basic and acidic residues" evidence="1">
    <location>
        <begin position="32"/>
        <end position="50"/>
    </location>
</feature>
<organism evidence="2 3">
    <name type="scientific">Stylosanthes scabra</name>
    <dbReference type="NCBI Taxonomy" id="79078"/>
    <lineage>
        <taxon>Eukaryota</taxon>
        <taxon>Viridiplantae</taxon>
        <taxon>Streptophyta</taxon>
        <taxon>Embryophyta</taxon>
        <taxon>Tracheophyta</taxon>
        <taxon>Spermatophyta</taxon>
        <taxon>Magnoliopsida</taxon>
        <taxon>eudicotyledons</taxon>
        <taxon>Gunneridae</taxon>
        <taxon>Pentapetalae</taxon>
        <taxon>rosids</taxon>
        <taxon>fabids</taxon>
        <taxon>Fabales</taxon>
        <taxon>Fabaceae</taxon>
        <taxon>Papilionoideae</taxon>
        <taxon>50 kb inversion clade</taxon>
        <taxon>dalbergioids sensu lato</taxon>
        <taxon>Dalbergieae</taxon>
        <taxon>Pterocarpus clade</taxon>
        <taxon>Stylosanthes</taxon>
    </lineage>
</organism>
<gene>
    <name evidence="2" type="ORF">PIB30_042047</name>
</gene>
<feature type="compositionally biased region" description="Low complexity" evidence="1">
    <location>
        <begin position="19"/>
        <end position="29"/>
    </location>
</feature>
<feature type="region of interest" description="Disordered" evidence="1">
    <location>
        <begin position="1"/>
        <end position="50"/>
    </location>
</feature>
<comment type="caution">
    <text evidence="2">The sequence shown here is derived from an EMBL/GenBank/DDBJ whole genome shotgun (WGS) entry which is preliminary data.</text>
</comment>
<protein>
    <recommendedName>
        <fullName evidence="4">Nucleolar 27S pre-rRNA processing Urb2/Npa2 C-terminal domain-containing protein</fullName>
    </recommendedName>
</protein>
<dbReference type="EMBL" id="JASCZI010211685">
    <property type="protein sequence ID" value="MED6195869.1"/>
    <property type="molecule type" value="Genomic_DNA"/>
</dbReference>
<evidence type="ECO:0008006" key="4">
    <source>
        <dbReference type="Google" id="ProtNLM"/>
    </source>
</evidence>
<dbReference type="Proteomes" id="UP001341840">
    <property type="component" value="Unassembled WGS sequence"/>
</dbReference>
<dbReference type="InterPro" id="IPR052609">
    <property type="entry name" value="Ribosome_Biogenesis_Reg"/>
</dbReference>
<evidence type="ECO:0000256" key="1">
    <source>
        <dbReference type="SAM" id="MobiDB-lite"/>
    </source>
</evidence>
<reference evidence="2 3" key="1">
    <citation type="journal article" date="2023" name="Plants (Basel)">
        <title>Bridging the Gap: Combining Genomics and Transcriptomics Approaches to Understand Stylosanthes scabra, an Orphan Legume from the Brazilian Caatinga.</title>
        <authorList>
            <person name="Ferreira-Neto J.R.C."/>
            <person name="da Silva M.D."/>
            <person name="Binneck E."/>
            <person name="de Melo N.F."/>
            <person name="da Silva R.H."/>
            <person name="de Melo A.L.T.M."/>
            <person name="Pandolfi V."/>
            <person name="Bustamante F.O."/>
            <person name="Brasileiro-Vidal A.C."/>
            <person name="Benko-Iseppon A.M."/>
        </authorList>
    </citation>
    <scope>NUCLEOTIDE SEQUENCE [LARGE SCALE GENOMIC DNA]</scope>
    <source>
        <tissue evidence="2">Leaves</tissue>
    </source>
</reference>
<accession>A0ABU6XE92</accession>
<name>A0ABU6XE92_9FABA</name>
<proteinExistence type="predicted"/>
<evidence type="ECO:0000313" key="3">
    <source>
        <dbReference type="Proteomes" id="UP001341840"/>
    </source>
</evidence>
<sequence length="1152" mass="129508">MGESKANPKMQSRKRKHTTAAAAAATNNNDVEFQKPPKLHRADSSAKPEEFAPPWKNLQFINCIQDKSLHLCSKVESAFNFVNSRVGDLDDDDSETIKLPRLLCFLNDWIQSLLFPSDKKPHAHGFDAYIDIRCWEIFKFCLQESLKFRVTLNMSKNLLRPVELIARDALSLLEESSNCSGETLISDERLKLYDAALDCVSLVFSSHGGLSSENLGLWISTVKAVLELVLRMYDKNLDGSNVGDFALRFMWLVLQPFSKFLKVHPVRQSRFREFVDELLELLLHVSGELHLRVNGRCSVWTGRALKVVEEVLSHGLFHPVLIDEFLSLHGLQKYAASCDDVSNDSKPAIQSYPRHLFEALNKIITRKNAMAMGSVGLLFNSFVNSARNFKGTSVMYEGNNTMEKMNDSRHPVPGENSNSNKIGVDTEKSLLNFFVLIMEPFLLEINTYLQSEVHKKHQLVDLHGILKAISNLLASFMQEKVYVRTEDTSGGACLNFFKIIFNSLMTTSTSILSLSNYDTTNRKGMEIYTLSANEIIASMGYLLEIEYEVIGEELVNLWFIIMSYSAINCNMLNVFGQCSLSSSIPALGCQIINLYSQLRQVRTAIVTLCKAIRLIISREGDTEECSSRLTILPNEVHYESVEKLLSSQKFVHAIYKAVEAIPEGQVSGCIRQITDDISESLSWMKDFPPLVDAEKLQILNLQVKLLGGSLSSLYCLVLDSVMVTEGNSNLVGVAVKELVATVSSYLSTLVGQQGAPICDFLSSVLGGTVDGVIRKGKFLKKFGRLSQWALVFFFQLFVSCRSLLRQAISLMAPGLSKKVSAEVGDVTAYSGFELMERIDEIDTGYFTWIVQPSASLLVVLQYISDIYHKYGSDDSCPLTYVFQSMVLQRLVDLDRNIELLKYLQKKRDRSRITALKEEAAGLTDFMMENISWVYQSPVFGSDDVACEDVISLDPQSNRWNRGVYVANRSSLPTAVWLNLCKNVDIWGNHASKKHLKKYLSYLLHTSLQCERSSLQEPVLQENDERNKQFSGARHARDLLAQISSQLLSDSLLYEQKFIHRNLASRFCHALEKAVQPLFSYFASTDLSLQRSPNWLECLSAIDNSTVVPDEDISVEEMTKSITNKSFTGSQNMTGNSDDAGYYAYAKIIEGDI</sequence>